<name>A0A2T0AF65_RHOTO</name>
<dbReference type="EMBL" id="LCTV02000002">
    <property type="protein sequence ID" value="PRQ76649.1"/>
    <property type="molecule type" value="Genomic_DNA"/>
</dbReference>
<dbReference type="Gene3D" id="1.10.20.10">
    <property type="entry name" value="Histone, subunit A"/>
    <property type="match status" value="1"/>
</dbReference>
<comment type="subcellular location">
    <subcellularLocation>
        <location evidence="1">Nucleus</location>
    </subcellularLocation>
</comment>
<dbReference type="GO" id="GO:0046982">
    <property type="term" value="F:protein heterodimerization activity"/>
    <property type="evidence" value="ECO:0007669"/>
    <property type="project" value="InterPro"/>
</dbReference>
<evidence type="ECO:0000313" key="7">
    <source>
        <dbReference type="Proteomes" id="UP000239560"/>
    </source>
</evidence>
<dbReference type="CDD" id="cd22928">
    <property type="entry name" value="HFD_POLE3_DPB4"/>
    <property type="match status" value="1"/>
</dbReference>
<proteinExistence type="predicted"/>
<dbReference type="AlphaFoldDB" id="A0A2T0AF65"/>
<reference evidence="6 7" key="1">
    <citation type="journal article" date="2018" name="Elife">
        <title>Functional genomics of lipid metabolism in the oleaginous yeast Rhodosporidium toruloides.</title>
        <authorList>
            <person name="Coradetti S.T."/>
            <person name="Pinel D."/>
            <person name="Geiselman G."/>
            <person name="Ito M."/>
            <person name="Mondo S."/>
            <person name="Reilly M.C."/>
            <person name="Cheng Y.F."/>
            <person name="Bauer S."/>
            <person name="Grigoriev I."/>
            <person name="Gladden J.M."/>
            <person name="Simmons B.A."/>
            <person name="Brem R."/>
            <person name="Arkin A.P."/>
            <person name="Skerker J.M."/>
        </authorList>
    </citation>
    <scope>NUCLEOTIDE SEQUENCE [LARGE SCALE GENOMIC DNA]</scope>
    <source>
        <strain evidence="6 7">NBRC 0880</strain>
    </source>
</reference>
<evidence type="ECO:0000256" key="4">
    <source>
        <dbReference type="ARBA" id="ARBA00042096"/>
    </source>
</evidence>
<evidence type="ECO:0000256" key="1">
    <source>
        <dbReference type="ARBA" id="ARBA00004123"/>
    </source>
</evidence>
<evidence type="ECO:0000256" key="5">
    <source>
        <dbReference type="SAM" id="MobiDB-lite"/>
    </source>
</evidence>
<keyword evidence="2" id="KW-0539">Nucleus</keyword>
<dbReference type="GO" id="GO:0008622">
    <property type="term" value="C:epsilon DNA polymerase complex"/>
    <property type="evidence" value="ECO:0007669"/>
    <property type="project" value="TreeGrafter"/>
</dbReference>
<evidence type="ECO:0000256" key="2">
    <source>
        <dbReference type="ARBA" id="ARBA00023242"/>
    </source>
</evidence>
<accession>A0A2T0AF65</accession>
<feature type="compositionally biased region" description="Acidic residues" evidence="5">
    <location>
        <begin position="218"/>
        <end position="247"/>
    </location>
</feature>
<dbReference type="Proteomes" id="UP000239560">
    <property type="component" value="Unassembled WGS sequence"/>
</dbReference>
<feature type="compositionally biased region" description="Acidic residues" evidence="5">
    <location>
        <begin position="254"/>
        <end position="269"/>
    </location>
</feature>
<protein>
    <recommendedName>
        <fullName evidence="3">DNA polymerase epsilon subunit D</fullName>
    </recommendedName>
    <alternativeName>
        <fullName evidence="4">DNA polymerase II subunit D</fullName>
    </alternativeName>
</protein>
<evidence type="ECO:0000313" key="6">
    <source>
        <dbReference type="EMBL" id="PRQ76649.1"/>
    </source>
</evidence>
<evidence type="ECO:0000256" key="3">
    <source>
        <dbReference type="ARBA" id="ARBA00039775"/>
    </source>
</evidence>
<dbReference type="OrthoDB" id="1707486at2759"/>
<dbReference type="SUPFAM" id="SSF47113">
    <property type="entry name" value="Histone-fold"/>
    <property type="match status" value="1"/>
</dbReference>
<feature type="region of interest" description="Disordered" evidence="5">
    <location>
        <begin position="207"/>
        <end position="276"/>
    </location>
</feature>
<organism evidence="6 7">
    <name type="scientific">Rhodotorula toruloides</name>
    <name type="common">Yeast</name>
    <name type="synonym">Rhodosporidium toruloides</name>
    <dbReference type="NCBI Taxonomy" id="5286"/>
    <lineage>
        <taxon>Eukaryota</taxon>
        <taxon>Fungi</taxon>
        <taxon>Dikarya</taxon>
        <taxon>Basidiomycota</taxon>
        <taxon>Pucciniomycotina</taxon>
        <taxon>Microbotryomycetes</taxon>
        <taxon>Sporidiobolales</taxon>
        <taxon>Sporidiobolaceae</taxon>
        <taxon>Rhodotorula</taxon>
    </lineage>
</organism>
<feature type="region of interest" description="Disordered" evidence="5">
    <location>
        <begin position="148"/>
        <end position="188"/>
    </location>
</feature>
<dbReference type="InterPro" id="IPR009072">
    <property type="entry name" value="Histone-fold"/>
</dbReference>
<comment type="caution">
    <text evidence="6">The sequence shown here is derived from an EMBL/GenBank/DDBJ whole genome shotgun (WGS) entry which is preliminary data.</text>
</comment>
<dbReference type="GO" id="GO:0006272">
    <property type="term" value="P:leading strand elongation"/>
    <property type="evidence" value="ECO:0007669"/>
    <property type="project" value="TreeGrafter"/>
</dbReference>
<dbReference type="GO" id="GO:0008623">
    <property type="term" value="C:CHRAC"/>
    <property type="evidence" value="ECO:0007669"/>
    <property type="project" value="TreeGrafter"/>
</dbReference>
<dbReference type="GO" id="GO:0031490">
    <property type="term" value="F:chromatin DNA binding"/>
    <property type="evidence" value="ECO:0007669"/>
    <property type="project" value="TreeGrafter"/>
</dbReference>
<dbReference type="PANTHER" id="PTHR46172">
    <property type="entry name" value="DNA POLYMERASE EPSILON SUBUNIT 3"/>
    <property type="match status" value="1"/>
</dbReference>
<dbReference type="InterPro" id="IPR051377">
    <property type="entry name" value="DNA_Pol-Epsilon_Subunit"/>
</dbReference>
<gene>
    <name evidence="6" type="ORF">AAT19DRAFT_12067</name>
</gene>
<dbReference type="GO" id="GO:0006974">
    <property type="term" value="P:DNA damage response"/>
    <property type="evidence" value="ECO:0007669"/>
    <property type="project" value="TreeGrafter"/>
</dbReference>
<dbReference type="GO" id="GO:0031507">
    <property type="term" value="P:heterochromatin formation"/>
    <property type="evidence" value="ECO:0007669"/>
    <property type="project" value="TreeGrafter"/>
</dbReference>
<dbReference type="PANTHER" id="PTHR46172:SF1">
    <property type="entry name" value="DNA POLYMERASE EPSILON SUBUNIT 3"/>
    <property type="match status" value="1"/>
</dbReference>
<sequence length="276" mass="29760">MPRAKAKKPAQSDPADEDGGLEAFELQKSVVARLAKGAVSLDFYPIPLRYRSRWRRRDDRAQLTSPRRGQLPVDIKLQKEVPLALVKGSTVFINYLAALSHDVATERNNKTISAQHVLDAVKQLGWNDGGELHKTLKKELAAFRAAADAKKRGEPAPAPPPKTVLKVKEPEAVPAASTSGTNGAAPALAAKGEAAPAAAETGVEAGVTVLRDDRPNADEENLYEGAEDVDEDALEEYVDEEEDEEMEQAGSSGVEDEVADRGLEEDEGDEAWKGDE</sequence>